<dbReference type="InterPro" id="IPR012338">
    <property type="entry name" value="Beta-lactam/transpept-like"/>
</dbReference>
<evidence type="ECO:0000256" key="11">
    <source>
        <dbReference type="ARBA" id="ARBA00022676"/>
    </source>
</evidence>
<gene>
    <name evidence="28" type="ordered locus">UWK_00271</name>
</gene>
<evidence type="ECO:0000256" key="1">
    <source>
        <dbReference type="ARBA" id="ARBA00002624"/>
    </source>
</evidence>
<evidence type="ECO:0000256" key="14">
    <source>
        <dbReference type="ARBA" id="ARBA00022960"/>
    </source>
</evidence>
<evidence type="ECO:0000256" key="19">
    <source>
        <dbReference type="ARBA" id="ARBA00023316"/>
    </source>
</evidence>
<evidence type="ECO:0000313" key="28">
    <source>
        <dbReference type="EMBL" id="AGF76856.1"/>
    </source>
</evidence>
<dbReference type="GO" id="GO:0046677">
    <property type="term" value="P:response to antibiotic"/>
    <property type="evidence" value="ECO:0007669"/>
    <property type="project" value="UniProtKB-KW"/>
</dbReference>
<dbReference type="PANTHER" id="PTHR32282:SF11">
    <property type="entry name" value="PENICILLIN-BINDING PROTEIN 1B"/>
    <property type="match status" value="1"/>
</dbReference>
<feature type="domain" description="Bifunctional transglycosylase second" evidence="27">
    <location>
        <begin position="83"/>
        <end position="167"/>
    </location>
</feature>
<evidence type="ECO:0000256" key="12">
    <source>
        <dbReference type="ARBA" id="ARBA00022679"/>
    </source>
</evidence>
<keyword evidence="17" id="KW-0046">Antibiotic resistance</keyword>
<evidence type="ECO:0000256" key="23">
    <source>
        <dbReference type="ARBA" id="ARBA00049902"/>
    </source>
</evidence>
<comment type="pathway">
    <text evidence="3">Cell wall biogenesis; peptidoglycan biosynthesis.</text>
</comment>
<keyword evidence="29" id="KW-1185">Reference proteome</keyword>
<feature type="domain" description="Penicillin-binding protein transpeptidase" evidence="25">
    <location>
        <begin position="446"/>
        <end position="685"/>
    </location>
</feature>
<evidence type="ECO:0000256" key="24">
    <source>
        <dbReference type="SAM" id="Phobius"/>
    </source>
</evidence>
<evidence type="ECO:0000256" key="22">
    <source>
        <dbReference type="ARBA" id="ARBA00044770"/>
    </source>
</evidence>
<evidence type="ECO:0000256" key="16">
    <source>
        <dbReference type="ARBA" id="ARBA00023136"/>
    </source>
</evidence>
<comment type="catalytic activity">
    <reaction evidence="21">
        <text>Preferential cleavage: (Ac)2-L-Lys-D-Ala-|-D-Ala. Also transpeptidation of peptidyl-alanyl moieties that are N-acyl substituents of D-alanine.</text>
        <dbReference type="EC" id="3.4.16.4"/>
    </reaction>
</comment>
<evidence type="ECO:0000256" key="8">
    <source>
        <dbReference type="ARBA" id="ARBA00022475"/>
    </source>
</evidence>
<dbReference type="PIRSF" id="PIRSF002799">
    <property type="entry name" value="PBP_1b"/>
    <property type="match status" value="1"/>
</dbReference>
<accession>M1PK20</accession>
<name>M1PK20_DESSD</name>
<dbReference type="AlphaFoldDB" id="M1PK20"/>
<comment type="catalytic activity">
    <reaction evidence="23">
        <text>[GlcNAc-(1-&gt;4)-Mur2Ac(oyl-L-Ala-gamma-D-Glu-L-Lys-D-Ala-D-Ala)](n)-di-trans,octa-cis-undecaprenyl diphosphate + beta-D-GlcNAc-(1-&gt;4)-Mur2Ac(oyl-L-Ala-gamma-D-Glu-L-Lys-D-Ala-D-Ala)-di-trans,octa-cis-undecaprenyl diphosphate = [GlcNAc-(1-&gt;4)-Mur2Ac(oyl-L-Ala-gamma-D-Glu-L-Lys-D-Ala-D-Ala)](n+1)-di-trans,octa-cis-undecaprenyl diphosphate + di-trans,octa-cis-undecaprenyl diphosphate + H(+)</text>
        <dbReference type="Rhea" id="RHEA:23708"/>
        <dbReference type="Rhea" id="RHEA-COMP:9602"/>
        <dbReference type="Rhea" id="RHEA-COMP:9603"/>
        <dbReference type="ChEBI" id="CHEBI:15378"/>
        <dbReference type="ChEBI" id="CHEBI:58405"/>
        <dbReference type="ChEBI" id="CHEBI:60033"/>
        <dbReference type="ChEBI" id="CHEBI:78435"/>
        <dbReference type="EC" id="2.4.99.28"/>
    </reaction>
</comment>
<dbReference type="eggNOG" id="COG1197">
    <property type="taxonomic scope" value="Bacteria"/>
</dbReference>
<dbReference type="InterPro" id="IPR001460">
    <property type="entry name" value="PCN-bd_Tpept"/>
</dbReference>
<evidence type="ECO:0000256" key="17">
    <source>
        <dbReference type="ARBA" id="ARBA00023251"/>
    </source>
</evidence>
<evidence type="ECO:0000256" key="3">
    <source>
        <dbReference type="ARBA" id="ARBA00004752"/>
    </source>
</evidence>
<comment type="function">
    <text evidence="1">Cell wall formation. Synthesis of cross-linked peptidoglycan from the lipid intermediates. The enzyme has a penicillin-insensitive transglycosylase N-terminal domain (formation of linear glycan strands) and a penicillin-sensitive transpeptidase C-terminal domain (cross-linking of the peptide subunits).</text>
</comment>
<dbReference type="EC" id="2.4.99.28" evidence="22"/>
<evidence type="ECO:0000259" key="25">
    <source>
        <dbReference type="Pfam" id="PF00905"/>
    </source>
</evidence>
<dbReference type="Pfam" id="PF14814">
    <property type="entry name" value="UB2H"/>
    <property type="match status" value="1"/>
</dbReference>
<dbReference type="GO" id="GO:0008360">
    <property type="term" value="P:regulation of cell shape"/>
    <property type="evidence" value="ECO:0007669"/>
    <property type="project" value="UniProtKB-KW"/>
</dbReference>
<proteinExistence type="inferred from homology"/>
<dbReference type="Proteomes" id="UP000011721">
    <property type="component" value="Chromosome"/>
</dbReference>
<comment type="subcellular location">
    <subcellularLocation>
        <location evidence="2">Cell membrane</location>
    </subcellularLocation>
</comment>
<comment type="similarity">
    <text evidence="4">In the C-terminal section; belongs to the transpeptidase family.</text>
</comment>
<evidence type="ECO:0000256" key="21">
    <source>
        <dbReference type="ARBA" id="ARBA00034000"/>
    </source>
</evidence>
<keyword evidence="11" id="KW-0328">Glycosyltransferase</keyword>
<dbReference type="STRING" id="1167006.UWK_00271"/>
<feature type="domain" description="Glycosyl transferase family 51" evidence="26">
    <location>
        <begin position="179"/>
        <end position="349"/>
    </location>
</feature>
<keyword evidence="12" id="KW-0808">Transferase</keyword>
<organism evidence="28 29">
    <name type="scientific">Desulfocapsa sulfexigens (strain DSM 10523 / SB164P1)</name>
    <dbReference type="NCBI Taxonomy" id="1167006"/>
    <lineage>
        <taxon>Bacteria</taxon>
        <taxon>Pseudomonadati</taxon>
        <taxon>Thermodesulfobacteriota</taxon>
        <taxon>Desulfobulbia</taxon>
        <taxon>Desulfobulbales</taxon>
        <taxon>Desulfocapsaceae</taxon>
        <taxon>Desulfocapsa</taxon>
    </lineage>
</organism>
<dbReference type="SUPFAM" id="SSF56601">
    <property type="entry name" value="beta-lactamase/transpeptidase-like"/>
    <property type="match status" value="1"/>
</dbReference>
<dbReference type="InterPro" id="IPR028166">
    <property type="entry name" value="UB2H"/>
</dbReference>
<keyword evidence="24" id="KW-0812">Transmembrane</keyword>
<evidence type="ECO:0000256" key="4">
    <source>
        <dbReference type="ARBA" id="ARBA00007090"/>
    </source>
</evidence>
<dbReference type="InterPro" id="IPR036950">
    <property type="entry name" value="PBP_transglycosylase"/>
</dbReference>
<evidence type="ECO:0000259" key="26">
    <source>
        <dbReference type="Pfam" id="PF00912"/>
    </source>
</evidence>
<dbReference type="InterPro" id="IPR050396">
    <property type="entry name" value="Glycosyltr_51/Transpeptidase"/>
</dbReference>
<evidence type="ECO:0000256" key="13">
    <source>
        <dbReference type="ARBA" id="ARBA00022801"/>
    </source>
</evidence>
<dbReference type="Pfam" id="PF00912">
    <property type="entry name" value="Transgly"/>
    <property type="match status" value="1"/>
</dbReference>
<evidence type="ECO:0000256" key="18">
    <source>
        <dbReference type="ARBA" id="ARBA00023268"/>
    </source>
</evidence>
<keyword evidence="18" id="KW-0511">Multifunctional enzyme</keyword>
<keyword evidence="24" id="KW-1133">Transmembrane helix</keyword>
<keyword evidence="9" id="KW-0121">Carboxypeptidase</keyword>
<keyword evidence="8" id="KW-1003">Cell membrane</keyword>
<dbReference type="EC" id="3.4.16.4" evidence="6"/>
<dbReference type="GO" id="GO:0009274">
    <property type="term" value="C:peptidoglycan-based cell wall"/>
    <property type="evidence" value="ECO:0007669"/>
    <property type="project" value="InterPro"/>
</dbReference>
<dbReference type="GO" id="GO:0006508">
    <property type="term" value="P:proteolysis"/>
    <property type="evidence" value="ECO:0007669"/>
    <property type="project" value="UniProtKB-KW"/>
</dbReference>
<dbReference type="UniPathway" id="UPA00219"/>
<dbReference type="InterPro" id="IPR023346">
    <property type="entry name" value="Lysozyme-like_dom_sf"/>
</dbReference>
<dbReference type="NCBIfam" id="TIGR02071">
    <property type="entry name" value="PBP_1b"/>
    <property type="match status" value="1"/>
</dbReference>
<comment type="similarity">
    <text evidence="5">In the N-terminal section; belongs to the glycosyltransferase 51 family.</text>
</comment>
<dbReference type="EMBL" id="CP003985">
    <property type="protein sequence ID" value="AGF76856.1"/>
    <property type="molecule type" value="Genomic_DNA"/>
</dbReference>
<evidence type="ECO:0000259" key="27">
    <source>
        <dbReference type="Pfam" id="PF14814"/>
    </source>
</evidence>
<dbReference type="KEGG" id="dsf:UWK_00271"/>
<sequence>MDETETTLVDTDLHNSLFESLQLYYSPFMKKVSFFTLAFLILTAISLLAVAVYVLDLDRQISTHFEGRRWELPARIYARPLELYIGKTLTLDELTKELLQLHYSQIESPEKPGEYSVRGNRVIFYSRNSPFPDALRPAMAVELAIQDKTITHLADHNTQEPITLFQLEPVQYASIYPTHNEDRLLINLADVPELLIRTLLLVEDKSFYNHWGIRPTAIIRAALANIKAGKTVQGGSTLTQQLVKNIFLSSEQTLPRKINEAVMALLLEYHYSKDEIMEAYLNEVYLGQDGKRAIHGFAMASRFYYGRDLAELEPAQIALLVGIVKGASYYNPRRHPERATARRNQVLDILASAKGIVPEKTEQLKNSPLTVTQKIPSGITPYPAFLQLVRKQLKRDYKDADLRSEGLSIFTTLDPIIQQQAEKSLTGELATIEKNRGDKPPKTLQGSLVIASVDQGEVVAVVGSRTPGQAGFNRALDMKRPIGSIIKPAVYLTALTRPESYNLLTTLYDTPLKVPMSGKDWQPENYDKTFHGPLPLIQALAHSYNVATVQLGMDLGLDAVIDTIHGLGIEEDITAYPSLLLGAIELPPIDVLQVYQTIAAGGYKTPLRSILAVTDQTNTTLQRYPLTVQQAADPGAVFCLTTALQAATTTGTAKSIQHLLPEGLTVAGKTGTTDNLRDSWFAGFSGQHVAVAWVGRDDNTSTGLTGATGALKIWAATMAGISTSPLQPQPPETIDWYYSDISAGTILNPKCGKDQGPALPFIRGGVLPEASSCKQEQHDNSFEQKLQRGINNILDFLH</sequence>
<dbReference type="GO" id="GO:0071555">
    <property type="term" value="P:cell wall organization"/>
    <property type="evidence" value="ECO:0007669"/>
    <property type="project" value="UniProtKB-KW"/>
</dbReference>
<dbReference type="Gene3D" id="1.10.3810.10">
    <property type="entry name" value="Biosynthetic peptidoglycan transglycosylase-like"/>
    <property type="match status" value="1"/>
</dbReference>
<dbReference type="PATRIC" id="fig|1167006.5.peg.307"/>
<dbReference type="eggNOG" id="COG0744">
    <property type="taxonomic scope" value="Bacteria"/>
</dbReference>
<evidence type="ECO:0000256" key="15">
    <source>
        <dbReference type="ARBA" id="ARBA00022984"/>
    </source>
</evidence>
<evidence type="ECO:0000256" key="10">
    <source>
        <dbReference type="ARBA" id="ARBA00022670"/>
    </source>
</evidence>
<dbReference type="Pfam" id="PF00905">
    <property type="entry name" value="Transpeptidase"/>
    <property type="match status" value="1"/>
</dbReference>
<protein>
    <recommendedName>
        <fullName evidence="7">Penicillin-binding protein 1B</fullName>
        <ecNumber evidence="22">2.4.99.28</ecNumber>
        <ecNumber evidence="6">3.4.16.4</ecNumber>
    </recommendedName>
    <alternativeName>
        <fullName evidence="20">Murein polymerase</fullName>
    </alternativeName>
</protein>
<dbReference type="GO" id="GO:0005886">
    <property type="term" value="C:plasma membrane"/>
    <property type="evidence" value="ECO:0007669"/>
    <property type="project" value="UniProtKB-SubCell"/>
</dbReference>
<keyword evidence="14" id="KW-0133">Cell shape</keyword>
<keyword evidence="10" id="KW-0645">Protease</keyword>
<dbReference type="GO" id="GO:0008955">
    <property type="term" value="F:peptidoglycan glycosyltransferase activity"/>
    <property type="evidence" value="ECO:0007669"/>
    <property type="project" value="UniProtKB-EC"/>
</dbReference>
<dbReference type="GO" id="GO:0030288">
    <property type="term" value="C:outer membrane-bounded periplasmic space"/>
    <property type="evidence" value="ECO:0007669"/>
    <property type="project" value="TreeGrafter"/>
</dbReference>
<dbReference type="PANTHER" id="PTHR32282">
    <property type="entry name" value="BINDING PROTEIN TRANSPEPTIDASE, PUTATIVE-RELATED"/>
    <property type="match status" value="1"/>
</dbReference>
<evidence type="ECO:0000256" key="2">
    <source>
        <dbReference type="ARBA" id="ARBA00004236"/>
    </source>
</evidence>
<dbReference type="GO" id="GO:0008658">
    <property type="term" value="F:penicillin binding"/>
    <property type="evidence" value="ECO:0007669"/>
    <property type="project" value="InterPro"/>
</dbReference>
<dbReference type="Gene3D" id="3.30.2060.10">
    <property type="entry name" value="Penicillin-binding protein 1b domain"/>
    <property type="match status" value="1"/>
</dbReference>
<keyword evidence="13" id="KW-0378">Hydrolase</keyword>
<dbReference type="InterPro" id="IPR011813">
    <property type="entry name" value="PBP_1b"/>
</dbReference>
<dbReference type="GO" id="GO:0009252">
    <property type="term" value="P:peptidoglycan biosynthetic process"/>
    <property type="evidence" value="ECO:0007669"/>
    <property type="project" value="UniProtKB-UniPathway"/>
</dbReference>
<keyword evidence="15" id="KW-0573">Peptidoglycan synthesis</keyword>
<dbReference type="InterPro" id="IPR001264">
    <property type="entry name" value="Glyco_trans_51"/>
</dbReference>
<keyword evidence="16 24" id="KW-0472">Membrane</keyword>
<evidence type="ECO:0000256" key="9">
    <source>
        <dbReference type="ARBA" id="ARBA00022645"/>
    </source>
</evidence>
<dbReference type="GO" id="GO:0009002">
    <property type="term" value="F:serine-type D-Ala-D-Ala carboxypeptidase activity"/>
    <property type="evidence" value="ECO:0007669"/>
    <property type="project" value="UniProtKB-EC"/>
</dbReference>
<dbReference type="Gene3D" id="3.40.710.10">
    <property type="entry name" value="DD-peptidase/beta-lactamase superfamily"/>
    <property type="match status" value="1"/>
</dbReference>
<evidence type="ECO:0000256" key="6">
    <source>
        <dbReference type="ARBA" id="ARBA00012448"/>
    </source>
</evidence>
<keyword evidence="19" id="KW-0961">Cell wall biogenesis/degradation</keyword>
<reference evidence="29" key="1">
    <citation type="journal article" date="2013" name="Stand. Genomic Sci.">
        <title>Complete genome sequence of Desulfocapsa sulfexigens, a marine deltaproteobacterium specialized in disproportionating inorganic sulfur compounds.</title>
        <authorList>
            <person name="Finster K.W."/>
            <person name="Kjeldsen K.U."/>
            <person name="Kube M."/>
            <person name="Reinhardt R."/>
            <person name="Mussmann M."/>
            <person name="Amann R."/>
            <person name="Schreiber L."/>
        </authorList>
    </citation>
    <scope>NUCLEOTIDE SEQUENCE [LARGE SCALE GENOMIC DNA]</scope>
    <source>
        <strain evidence="29">DSM 10523 / SB164P1</strain>
    </source>
</reference>
<feature type="transmembrane region" description="Helical" evidence="24">
    <location>
        <begin position="32"/>
        <end position="55"/>
    </location>
</feature>
<evidence type="ECO:0000256" key="7">
    <source>
        <dbReference type="ARBA" id="ARBA00018637"/>
    </source>
</evidence>
<dbReference type="SUPFAM" id="SSF53955">
    <property type="entry name" value="Lysozyme-like"/>
    <property type="match status" value="1"/>
</dbReference>
<evidence type="ECO:0000313" key="29">
    <source>
        <dbReference type="Proteomes" id="UP000011721"/>
    </source>
</evidence>
<evidence type="ECO:0000256" key="20">
    <source>
        <dbReference type="ARBA" id="ARBA00032454"/>
    </source>
</evidence>
<dbReference type="HOGENOM" id="CLU_006354_2_7_7"/>
<evidence type="ECO:0000256" key="5">
    <source>
        <dbReference type="ARBA" id="ARBA00007739"/>
    </source>
</evidence>